<sequence length="99" mass="10632">MPLSCNFFSASRNFWMSLDPESAASRDVCFSCNLSGSRLAFLKVLDALNVFASSAAILRLDTKLLATIGDDSALSSVVSESNSCGESRFDSSLFSMKKS</sequence>
<dbReference type="AlphaFoldDB" id="A0A9P8P091"/>
<organism evidence="1 2">
    <name type="scientific">Ogataea polymorpha</name>
    <dbReference type="NCBI Taxonomy" id="460523"/>
    <lineage>
        <taxon>Eukaryota</taxon>
        <taxon>Fungi</taxon>
        <taxon>Dikarya</taxon>
        <taxon>Ascomycota</taxon>
        <taxon>Saccharomycotina</taxon>
        <taxon>Pichiomycetes</taxon>
        <taxon>Pichiales</taxon>
        <taxon>Pichiaceae</taxon>
        <taxon>Ogataea</taxon>
    </lineage>
</organism>
<reference evidence="1" key="1">
    <citation type="journal article" date="2021" name="Open Biol.">
        <title>Shared evolutionary footprints suggest mitochondrial oxidative damage underlies multiple complex I losses in fungi.</title>
        <authorList>
            <person name="Schikora-Tamarit M.A."/>
            <person name="Marcet-Houben M."/>
            <person name="Nosek J."/>
            <person name="Gabaldon T."/>
        </authorList>
    </citation>
    <scope>NUCLEOTIDE SEQUENCE</scope>
    <source>
        <strain evidence="1">NCAIM Y.01608</strain>
    </source>
</reference>
<dbReference type="EMBL" id="JAEUBD010001266">
    <property type="protein sequence ID" value="KAH3662725.1"/>
    <property type="molecule type" value="Genomic_DNA"/>
</dbReference>
<comment type="caution">
    <text evidence="1">The sequence shown here is derived from an EMBL/GenBank/DDBJ whole genome shotgun (WGS) entry which is preliminary data.</text>
</comment>
<evidence type="ECO:0000313" key="1">
    <source>
        <dbReference type="EMBL" id="KAH3662725.1"/>
    </source>
</evidence>
<proteinExistence type="predicted"/>
<accession>A0A9P8P091</accession>
<protein>
    <submittedName>
        <fullName evidence="1">Uncharacterized protein</fullName>
    </submittedName>
</protein>
<keyword evidence="2" id="KW-1185">Reference proteome</keyword>
<dbReference type="Proteomes" id="UP000788993">
    <property type="component" value="Unassembled WGS sequence"/>
</dbReference>
<name>A0A9P8P091_9ASCO</name>
<gene>
    <name evidence="1" type="ORF">OGATHE_004301</name>
</gene>
<evidence type="ECO:0000313" key="2">
    <source>
        <dbReference type="Proteomes" id="UP000788993"/>
    </source>
</evidence>
<reference evidence="1" key="2">
    <citation type="submission" date="2021-01" db="EMBL/GenBank/DDBJ databases">
        <authorList>
            <person name="Schikora-Tamarit M.A."/>
        </authorList>
    </citation>
    <scope>NUCLEOTIDE SEQUENCE</scope>
    <source>
        <strain evidence="1">NCAIM Y.01608</strain>
    </source>
</reference>